<dbReference type="AlphaFoldDB" id="A0A6J6CVI7"/>
<gene>
    <name evidence="1" type="ORF">UFOPK1561_00576</name>
    <name evidence="2" type="ORF">UFOPK2044_00617</name>
</gene>
<accession>A0A6J6CVI7</accession>
<dbReference type="Gene3D" id="3.40.50.1820">
    <property type="entry name" value="alpha/beta hydrolase"/>
    <property type="match status" value="1"/>
</dbReference>
<dbReference type="EMBL" id="CAEZVO010000078">
    <property type="protein sequence ID" value="CAB4635099.1"/>
    <property type="molecule type" value="Genomic_DNA"/>
</dbReference>
<dbReference type="PANTHER" id="PTHR42103">
    <property type="entry name" value="ALPHA/BETA-HYDROLASES SUPERFAMILY PROTEIN"/>
    <property type="match status" value="1"/>
</dbReference>
<protein>
    <submittedName>
        <fullName evidence="1">Unannotated protein</fullName>
    </submittedName>
</protein>
<dbReference type="SUPFAM" id="SSF53474">
    <property type="entry name" value="alpha/beta-Hydrolases"/>
    <property type="match status" value="1"/>
</dbReference>
<dbReference type="InterPro" id="IPR029058">
    <property type="entry name" value="AB_hydrolase_fold"/>
</dbReference>
<sequence>MSELIPIRSGLELPAIREEISFITEDGLTLLGELALPLNHSPVATLLTLHPLPTHGGFMDSHILRKAANRLPELANLAVLRFNTRGTESPRGKSDGSFGEGVTERLDLEAALEFAKSRNLPNIWLVGWSFGTELALMYGHDKEIQGAILLSPPLHRATENHLDNWVDNSRSIAALVPELDDYLKPVEATERFSRIKHLELIAVDGAKHLWVGEQATYRVLNEIVRLVNPAAYPLPEFYQTS</sequence>
<name>A0A6J6CVI7_9ZZZZ</name>
<dbReference type="PANTHER" id="PTHR42103:SF2">
    <property type="entry name" value="AB HYDROLASE-1 DOMAIN-CONTAINING PROTEIN"/>
    <property type="match status" value="1"/>
</dbReference>
<proteinExistence type="predicted"/>
<reference evidence="1" key="1">
    <citation type="submission" date="2020-05" db="EMBL/GenBank/DDBJ databases">
        <authorList>
            <person name="Chiriac C."/>
            <person name="Salcher M."/>
            <person name="Ghai R."/>
            <person name="Kavagutti S V."/>
        </authorList>
    </citation>
    <scope>NUCLEOTIDE SEQUENCE</scope>
</reference>
<dbReference type="EMBL" id="CAEZSZ010000056">
    <property type="protein sequence ID" value="CAB4555541.1"/>
    <property type="molecule type" value="Genomic_DNA"/>
</dbReference>
<evidence type="ECO:0000313" key="2">
    <source>
        <dbReference type="EMBL" id="CAB4635099.1"/>
    </source>
</evidence>
<organism evidence="1">
    <name type="scientific">freshwater metagenome</name>
    <dbReference type="NCBI Taxonomy" id="449393"/>
    <lineage>
        <taxon>unclassified sequences</taxon>
        <taxon>metagenomes</taxon>
        <taxon>ecological metagenomes</taxon>
    </lineage>
</organism>
<evidence type="ECO:0000313" key="1">
    <source>
        <dbReference type="EMBL" id="CAB4555541.1"/>
    </source>
</evidence>